<sequence>MKTNDIDISLILSRLMREAKKVKFGDIIDGSLINVKKEDSKYYQKLVLSKEKEFNFLVKIQDLKSAKEERSINLIVVDMHEVEKDVAIVEIEEDDTSTKLINKRTKKDEDNIEEEP</sequence>
<reference evidence="1 2" key="1">
    <citation type="journal article" date="2021" name="BMC Genomics">
        <title>Datura genome reveals duplications of psychoactive alkaloid biosynthetic genes and high mutation rate following tissue culture.</title>
        <authorList>
            <person name="Rajewski A."/>
            <person name="Carter-House D."/>
            <person name="Stajich J."/>
            <person name="Litt A."/>
        </authorList>
    </citation>
    <scope>NUCLEOTIDE SEQUENCE [LARGE SCALE GENOMIC DNA]</scope>
    <source>
        <strain evidence="1">AR-01</strain>
    </source>
</reference>
<gene>
    <name evidence="1" type="ORF">HAX54_016929</name>
</gene>
<organism evidence="1 2">
    <name type="scientific">Datura stramonium</name>
    <name type="common">Jimsonweed</name>
    <name type="synonym">Common thornapple</name>
    <dbReference type="NCBI Taxonomy" id="4076"/>
    <lineage>
        <taxon>Eukaryota</taxon>
        <taxon>Viridiplantae</taxon>
        <taxon>Streptophyta</taxon>
        <taxon>Embryophyta</taxon>
        <taxon>Tracheophyta</taxon>
        <taxon>Spermatophyta</taxon>
        <taxon>Magnoliopsida</taxon>
        <taxon>eudicotyledons</taxon>
        <taxon>Gunneridae</taxon>
        <taxon>Pentapetalae</taxon>
        <taxon>asterids</taxon>
        <taxon>lamiids</taxon>
        <taxon>Solanales</taxon>
        <taxon>Solanaceae</taxon>
        <taxon>Solanoideae</taxon>
        <taxon>Datureae</taxon>
        <taxon>Datura</taxon>
    </lineage>
</organism>
<name>A0ABS8RJS5_DATST</name>
<accession>A0ABS8RJS5</accession>
<proteinExistence type="predicted"/>
<comment type="caution">
    <text evidence="1">The sequence shown here is derived from an EMBL/GenBank/DDBJ whole genome shotgun (WGS) entry which is preliminary data.</text>
</comment>
<dbReference type="Proteomes" id="UP000823775">
    <property type="component" value="Unassembled WGS sequence"/>
</dbReference>
<evidence type="ECO:0000313" key="2">
    <source>
        <dbReference type="Proteomes" id="UP000823775"/>
    </source>
</evidence>
<dbReference type="EMBL" id="JACEIK010000021">
    <property type="protein sequence ID" value="MCD7446835.1"/>
    <property type="molecule type" value="Genomic_DNA"/>
</dbReference>
<protein>
    <submittedName>
        <fullName evidence="1">Uncharacterized protein</fullName>
    </submittedName>
</protein>
<keyword evidence="2" id="KW-1185">Reference proteome</keyword>
<evidence type="ECO:0000313" key="1">
    <source>
        <dbReference type="EMBL" id="MCD7446835.1"/>
    </source>
</evidence>